<evidence type="ECO:0000313" key="1">
    <source>
        <dbReference type="EMBL" id="CQD01975.1"/>
    </source>
</evidence>
<dbReference type="Proteomes" id="UP000199601">
    <property type="component" value="Unassembled WGS sequence"/>
</dbReference>
<proteinExistence type="predicted"/>
<gene>
    <name evidence="1" type="ORF">BN000_00028</name>
</gene>
<dbReference type="AlphaFoldDB" id="A0A0U1CTX0"/>
<sequence length="108" mass="11361">MNTLGSARFVGPAAGFVHDGRQVVEWLGEAGLYVLDPPLHGYRTIVASTLDHAPRIAACGGTEYGVETFLWGVTGEDLQRGEEADELPGSGWGNTLADALTEAGYALV</sequence>
<name>A0A0U1CTX0_9MYCO</name>
<reference evidence="2" key="1">
    <citation type="submission" date="2015-03" db="EMBL/GenBank/DDBJ databases">
        <authorList>
            <person name="Urmite Genomes"/>
        </authorList>
    </citation>
    <scope>NUCLEOTIDE SEQUENCE [LARGE SCALE GENOMIC DNA]</scope>
    <source>
        <strain evidence="2">CSUR P1344</strain>
    </source>
</reference>
<evidence type="ECO:0000313" key="2">
    <source>
        <dbReference type="Proteomes" id="UP000199601"/>
    </source>
</evidence>
<protein>
    <submittedName>
        <fullName evidence="1">Uncharacterized protein</fullName>
    </submittedName>
</protein>
<keyword evidence="2" id="KW-1185">Reference proteome</keyword>
<organism evidence="1 2">
    <name type="scientific">Mycobacterium europaeum</name>
    <dbReference type="NCBI Taxonomy" id="761804"/>
    <lineage>
        <taxon>Bacteria</taxon>
        <taxon>Bacillati</taxon>
        <taxon>Actinomycetota</taxon>
        <taxon>Actinomycetes</taxon>
        <taxon>Mycobacteriales</taxon>
        <taxon>Mycobacteriaceae</taxon>
        <taxon>Mycobacterium</taxon>
        <taxon>Mycobacterium simiae complex</taxon>
    </lineage>
</organism>
<dbReference type="EMBL" id="CTEC01000001">
    <property type="protein sequence ID" value="CQD01975.1"/>
    <property type="molecule type" value="Genomic_DNA"/>
</dbReference>
<dbReference type="RefSeq" id="WP_023900818.1">
    <property type="nucleotide sequence ID" value="NZ_CTEC01000001.1"/>
</dbReference>
<accession>A0A0U1CTX0</accession>